<dbReference type="AlphaFoldDB" id="A0A9X0BD11"/>
<proteinExistence type="predicted"/>
<feature type="compositionally biased region" description="Basic and acidic residues" evidence="1">
    <location>
        <begin position="81"/>
        <end position="94"/>
    </location>
</feature>
<keyword evidence="3" id="KW-1185">Reference proteome</keyword>
<name>A0A9X0BD11_9EURO</name>
<reference evidence="2" key="1">
    <citation type="submission" date="2022-12" db="EMBL/GenBank/DDBJ databases">
        <authorList>
            <person name="Petersen C."/>
        </authorList>
    </citation>
    <scope>NUCLEOTIDE SEQUENCE</scope>
    <source>
        <strain evidence="2">IBT 29677</strain>
    </source>
</reference>
<reference evidence="2" key="2">
    <citation type="journal article" date="2023" name="IMA Fungus">
        <title>Comparative genomic study of the Penicillium genus elucidates a diverse pangenome and 15 lateral gene transfer events.</title>
        <authorList>
            <person name="Petersen C."/>
            <person name="Sorensen T."/>
            <person name="Nielsen M.R."/>
            <person name="Sondergaard T.E."/>
            <person name="Sorensen J.L."/>
            <person name="Fitzpatrick D.A."/>
            <person name="Frisvad J.C."/>
            <person name="Nielsen K.L."/>
        </authorList>
    </citation>
    <scope>NUCLEOTIDE SEQUENCE</scope>
    <source>
        <strain evidence="2">IBT 29677</strain>
    </source>
</reference>
<dbReference type="RefSeq" id="XP_056492389.1">
    <property type="nucleotide sequence ID" value="XM_056626594.1"/>
</dbReference>
<dbReference type="GeneID" id="81365574"/>
<evidence type="ECO:0000256" key="1">
    <source>
        <dbReference type="SAM" id="MobiDB-lite"/>
    </source>
</evidence>
<evidence type="ECO:0000313" key="3">
    <source>
        <dbReference type="Proteomes" id="UP001147747"/>
    </source>
</evidence>
<gene>
    <name evidence="2" type="ORF">N7509_001957</name>
</gene>
<protein>
    <submittedName>
        <fullName evidence="2">Uncharacterized protein</fullName>
    </submittedName>
</protein>
<dbReference type="EMBL" id="JAPZBU010000004">
    <property type="protein sequence ID" value="KAJ5408074.1"/>
    <property type="molecule type" value="Genomic_DNA"/>
</dbReference>
<sequence>MISAFWSCVPKRPGQHSLELSPKKGQFDPLTMAWSMNVDNTFVFDLDVRMSNIKNYFHVHVISQSSHLYNAKGQLRKRAKKDVADARNPTDPKN</sequence>
<evidence type="ECO:0000313" key="2">
    <source>
        <dbReference type="EMBL" id="KAJ5408074.1"/>
    </source>
</evidence>
<organism evidence="2 3">
    <name type="scientific">Penicillium cosmopolitanum</name>
    <dbReference type="NCBI Taxonomy" id="1131564"/>
    <lineage>
        <taxon>Eukaryota</taxon>
        <taxon>Fungi</taxon>
        <taxon>Dikarya</taxon>
        <taxon>Ascomycota</taxon>
        <taxon>Pezizomycotina</taxon>
        <taxon>Eurotiomycetes</taxon>
        <taxon>Eurotiomycetidae</taxon>
        <taxon>Eurotiales</taxon>
        <taxon>Aspergillaceae</taxon>
        <taxon>Penicillium</taxon>
    </lineage>
</organism>
<feature type="region of interest" description="Disordered" evidence="1">
    <location>
        <begin position="73"/>
        <end position="94"/>
    </location>
</feature>
<comment type="caution">
    <text evidence="2">The sequence shown here is derived from an EMBL/GenBank/DDBJ whole genome shotgun (WGS) entry which is preliminary data.</text>
</comment>
<dbReference type="Proteomes" id="UP001147747">
    <property type="component" value="Unassembled WGS sequence"/>
</dbReference>
<accession>A0A9X0BD11</accession>